<dbReference type="AlphaFoldDB" id="A0AAD1U9A0"/>
<proteinExistence type="predicted"/>
<gene>
    <name evidence="3" type="ORF">ECRASSUSDP1_LOCUS6037</name>
</gene>
<protein>
    <submittedName>
        <fullName evidence="3">Uncharacterized protein</fullName>
    </submittedName>
</protein>
<name>A0AAD1U9A0_EUPCR</name>
<keyword evidence="4" id="KW-1185">Reference proteome</keyword>
<accession>A0AAD1U9A0</accession>
<evidence type="ECO:0000313" key="4">
    <source>
        <dbReference type="Proteomes" id="UP001295684"/>
    </source>
</evidence>
<feature type="compositionally biased region" description="Polar residues" evidence="2">
    <location>
        <begin position="17"/>
        <end position="27"/>
    </location>
</feature>
<feature type="region of interest" description="Disordered" evidence="2">
    <location>
        <begin position="1"/>
        <end position="27"/>
    </location>
</feature>
<dbReference type="EMBL" id="CAMPGE010005850">
    <property type="protein sequence ID" value="CAI2364692.1"/>
    <property type="molecule type" value="Genomic_DNA"/>
</dbReference>
<reference evidence="3" key="1">
    <citation type="submission" date="2023-07" db="EMBL/GenBank/DDBJ databases">
        <authorList>
            <consortium name="AG Swart"/>
            <person name="Singh M."/>
            <person name="Singh A."/>
            <person name="Seah K."/>
            <person name="Emmerich C."/>
        </authorList>
    </citation>
    <scope>NUCLEOTIDE SEQUENCE</scope>
    <source>
        <strain evidence="3">DP1</strain>
    </source>
</reference>
<keyword evidence="1" id="KW-0175">Coiled coil</keyword>
<evidence type="ECO:0000256" key="1">
    <source>
        <dbReference type="SAM" id="Coils"/>
    </source>
</evidence>
<feature type="compositionally biased region" description="Basic and acidic residues" evidence="2">
    <location>
        <begin position="1"/>
        <end position="12"/>
    </location>
</feature>
<sequence>MLSLEANHRNLGEQRPMLTQKQSNSPKSQLLPNLALRSIVEDTEEENEDENILRKSKYLCEHPTCTNKREYYCGDNHHVSFCPQCHMYHRYCKGIIEVKDLTEILEEFMNACRLIWKLQDFSKINACSRYLSEIDATFKDFNDKIYLLDQEIYEAILNDDFPRFEELKNSVDSIVLEAEENSIIRSICFHSIENRTNYDHFDQESIKFSDNVRLRNKVENLVKEDKKTIETRYNIKKEREVNAQIAGMKNEFNSKKRELSNELKDIQQDRDEIKQEFEETIDRILPKVDMDLSKEEGQHILDLFLKSCLRFPAVKSLNISNVSGQDQSLNTYFSNCAVESIGNFVFNYPYLNDKKNSIRFSFYRDNLLNSIRVTSHEVFLSNMIIKPQDLNDLVKEAASSKILIINHCKVETSDALDFQIEGDSSLGYLSFYNCGNSKWNNMHWDKDPSSFGHIITAIRRSPLRLSLKEINIKGCGIEKSQIDPLMDENLTHINIVNKNDNPCSC</sequence>
<feature type="coiled-coil region" evidence="1">
    <location>
        <begin position="249"/>
        <end position="283"/>
    </location>
</feature>
<evidence type="ECO:0000256" key="2">
    <source>
        <dbReference type="SAM" id="MobiDB-lite"/>
    </source>
</evidence>
<comment type="caution">
    <text evidence="3">The sequence shown here is derived from an EMBL/GenBank/DDBJ whole genome shotgun (WGS) entry which is preliminary data.</text>
</comment>
<evidence type="ECO:0000313" key="3">
    <source>
        <dbReference type="EMBL" id="CAI2364692.1"/>
    </source>
</evidence>
<organism evidence="3 4">
    <name type="scientific">Euplotes crassus</name>
    <dbReference type="NCBI Taxonomy" id="5936"/>
    <lineage>
        <taxon>Eukaryota</taxon>
        <taxon>Sar</taxon>
        <taxon>Alveolata</taxon>
        <taxon>Ciliophora</taxon>
        <taxon>Intramacronucleata</taxon>
        <taxon>Spirotrichea</taxon>
        <taxon>Hypotrichia</taxon>
        <taxon>Euplotida</taxon>
        <taxon>Euplotidae</taxon>
        <taxon>Moneuplotes</taxon>
    </lineage>
</organism>
<dbReference type="Proteomes" id="UP001295684">
    <property type="component" value="Unassembled WGS sequence"/>
</dbReference>